<evidence type="ECO:0000259" key="3">
    <source>
        <dbReference type="Pfam" id="PF21787"/>
    </source>
</evidence>
<feature type="compositionally biased region" description="Acidic residues" evidence="1">
    <location>
        <begin position="234"/>
        <end position="246"/>
    </location>
</feature>
<protein>
    <recommendedName>
        <fullName evidence="3">Transposable element P transposase-like RNase H domain-containing protein</fullName>
    </recommendedName>
</protein>
<evidence type="ECO:0000313" key="4">
    <source>
        <dbReference type="EMBL" id="KAI9551150.1"/>
    </source>
</evidence>
<keyword evidence="2" id="KW-0472">Membrane</keyword>
<proteinExistence type="predicted"/>
<sequence length="246" mass="26893">MECFLYHLTAPSRDSSVVFLVLLESTNSPSTTKWVQHVAMFATSGAANAMVIQNIVIKAVSALQKKGAIVTNVVCDGHQTNKGVHTLFGISGKMNDVTNFILHPMEPDEKIYFLFDVPHIMKCIRKVATRFGTFFGTLILVFSAPIFSVSALRLSFSAPPPEVVLSIGITMSLTLNEQTPEEAAQYLEAAQRHSSRGSIPVMVEEPNIIPTPDDESEDGSEKENEGNSEKSERESEEGNEGNSETD</sequence>
<dbReference type="AlphaFoldDB" id="A0AAD5KWX2"/>
<name>A0AAD5KWX2_9CRUS</name>
<gene>
    <name evidence="4" type="ORF">GHT06_005024</name>
</gene>
<dbReference type="EMBL" id="WJBH02000044">
    <property type="protein sequence ID" value="KAI9551150.1"/>
    <property type="molecule type" value="Genomic_DNA"/>
</dbReference>
<keyword evidence="2" id="KW-0812">Transmembrane</keyword>
<evidence type="ECO:0000313" key="5">
    <source>
        <dbReference type="Proteomes" id="UP000820818"/>
    </source>
</evidence>
<dbReference type="InterPro" id="IPR048365">
    <property type="entry name" value="TNP-like_RNaseH_N"/>
</dbReference>
<comment type="caution">
    <text evidence="4">The sequence shown here is derived from an EMBL/GenBank/DDBJ whole genome shotgun (WGS) entry which is preliminary data.</text>
</comment>
<feature type="compositionally biased region" description="Basic and acidic residues" evidence="1">
    <location>
        <begin position="219"/>
        <end position="233"/>
    </location>
</feature>
<keyword evidence="2" id="KW-1133">Transmembrane helix</keyword>
<feature type="region of interest" description="Disordered" evidence="1">
    <location>
        <begin position="188"/>
        <end position="246"/>
    </location>
</feature>
<evidence type="ECO:0000256" key="1">
    <source>
        <dbReference type="SAM" id="MobiDB-lite"/>
    </source>
</evidence>
<reference evidence="4" key="1">
    <citation type="submission" date="2022-05" db="EMBL/GenBank/DDBJ databases">
        <title>A multi-omics perspective on studying reproductive biology in Daphnia sinensis.</title>
        <authorList>
            <person name="Jia J."/>
        </authorList>
    </citation>
    <scope>NUCLEOTIDE SEQUENCE</scope>
    <source>
        <strain evidence="4">WSL</strain>
    </source>
</reference>
<dbReference type="Pfam" id="PF21787">
    <property type="entry name" value="TNP-like_RNaseH_N"/>
    <property type="match status" value="1"/>
</dbReference>
<keyword evidence="5" id="KW-1185">Reference proteome</keyword>
<organism evidence="4 5">
    <name type="scientific">Daphnia sinensis</name>
    <dbReference type="NCBI Taxonomy" id="1820382"/>
    <lineage>
        <taxon>Eukaryota</taxon>
        <taxon>Metazoa</taxon>
        <taxon>Ecdysozoa</taxon>
        <taxon>Arthropoda</taxon>
        <taxon>Crustacea</taxon>
        <taxon>Branchiopoda</taxon>
        <taxon>Diplostraca</taxon>
        <taxon>Cladocera</taxon>
        <taxon>Anomopoda</taxon>
        <taxon>Daphniidae</taxon>
        <taxon>Daphnia</taxon>
        <taxon>Daphnia similis group</taxon>
    </lineage>
</organism>
<feature type="domain" description="Transposable element P transposase-like RNase H" evidence="3">
    <location>
        <begin position="31"/>
        <end position="87"/>
    </location>
</feature>
<feature type="transmembrane region" description="Helical" evidence="2">
    <location>
        <begin position="131"/>
        <end position="152"/>
    </location>
</feature>
<evidence type="ECO:0000256" key="2">
    <source>
        <dbReference type="SAM" id="Phobius"/>
    </source>
</evidence>
<dbReference type="Proteomes" id="UP000820818">
    <property type="component" value="Unassembled WGS sequence"/>
</dbReference>
<accession>A0AAD5KWX2</accession>